<evidence type="ECO:0000313" key="1">
    <source>
        <dbReference type="EMBL" id="SBO13982.1"/>
    </source>
</evidence>
<proteinExistence type="predicted"/>
<accession>A0AA45USJ0</accession>
<reference evidence="2" key="1">
    <citation type="submission" date="2016-03" db="EMBL/GenBank/DDBJ databases">
        <authorList>
            <person name="Loux Valentin"/>
        </authorList>
    </citation>
    <scope>NUCLEOTIDE SEQUENCE [LARGE SCALE GENOMIC DNA]</scope>
    <source>
        <strain evidence="2">C1</strain>
    </source>
</reference>
<protein>
    <submittedName>
        <fullName evidence="1">Uncharacterized protein</fullName>
    </submittedName>
</protein>
<comment type="caution">
    <text evidence="1">The sequence shown here is derived from an EMBL/GenBank/DDBJ whole genome shotgun (WGS) entry which is preliminary data.</text>
</comment>
<evidence type="ECO:0000313" key="2">
    <source>
        <dbReference type="Proteomes" id="UP000078419"/>
    </source>
</evidence>
<dbReference type="Proteomes" id="UP000078419">
    <property type="component" value="Unassembled WGS sequence"/>
</dbReference>
<gene>
    <name evidence="1" type="ORF">ANAPC1_00322</name>
</gene>
<dbReference type="EMBL" id="FLLR01000008">
    <property type="protein sequence ID" value="SBO13982.1"/>
    <property type="molecule type" value="Genomic_DNA"/>
</dbReference>
<organism evidence="1 2">
    <name type="scientific">Anaplasma phagocytophilum</name>
    <name type="common">Ehrlichia phagocytophila</name>
    <dbReference type="NCBI Taxonomy" id="948"/>
    <lineage>
        <taxon>Bacteria</taxon>
        <taxon>Pseudomonadati</taxon>
        <taxon>Pseudomonadota</taxon>
        <taxon>Alphaproteobacteria</taxon>
        <taxon>Rickettsiales</taxon>
        <taxon>Anaplasmataceae</taxon>
        <taxon>Anaplasma</taxon>
        <taxon>phagocytophilum group</taxon>
    </lineage>
</organism>
<name>A0AA45USJ0_ANAPH</name>
<sequence>MGWMRIFSIFVQHCCEKSSYTKLGTHMPFFPAYSPSILLKLHLLHRMMSLATLRPIRRSSTFLCLLIKKCAET</sequence>
<dbReference type="AlphaFoldDB" id="A0AA45USJ0"/>